<evidence type="ECO:0000313" key="1">
    <source>
        <dbReference type="EMBL" id="KKN40603.1"/>
    </source>
</evidence>
<proteinExistence type="predicted"/>
<sequence>MADTLADFLDEATGSFDLIGFRELNTVPVDSSEPGISVSFANVMGSPFDNSSKLAAPDETPPLSEDGWEGMILAAPIAGVVIGNPGRNRLGTLPGHLCVLYEGDFYGRIHVTPSRFALGNVLTDTNLQFEIWNGFFTPQNLNSILEFGTSSLTLNQPTPPGVAPTILDTLASFTYDVDVDDLGPAEIDALYTFKFGPEPDNKCVDFSTSETLESPTGIDWSVSDEWTISLWWKPTTTGTTSLFSIRPPSGSFNIVDFSYTVATNSYRVKITDQADAGDIKTRDYPTEVPDLDTWVNFTIVKSASGPEADALRLYRNGVIVAWTVIGVDDHVDQLATIRRLILTGVTAVSATGQGLMHTWGLWTTELADAEILAIYNQGAGNTTDWTIASGDYTPASVAKLRRYYRLGMKPSPDIGEDLGNLPRDLTGGSGITDVDIVDDAPTNPSSTGWVTSAPTLEITGQRITLFGHCPQRGYTEGLLWKTNIIESWDGSEQRIRSRKLPRQKFDVEYLIDDSKERAVAQNSLFGGLGKAFGVPLFHFARSLNSDMAIGETVVQVTTTDADFRDSTVEVKELAVLWRGFDDFEVVQIAVGGVTASSVTLERPVAQVHDAATTSLIPIQVSVLNDNSGWQVYQTGEVQKFRCEWMTEEATDLADLSGLATHGGTVVFDDPNFIDGNTLEEGLKGKFQIFDSETGKFTSLDRRLSPQLNFVKGFETHTEAESFLLRKRLYGLLGRQKSFYVPSWRKDFELVTAIGAGDTNIDVAPVEYSRFNPTGHAPFGDIMIELNDGTRFFRNIISATVGIGDPAREELEIDSSLGQIVSIPEIKRISYLYKVRLNSDTVEIVHLDRGVYSVRIPLAGVRV</sequence>
<name>A0A0F9TGL4_9ZZZZ</name>
<protein>
    <submittedName>
        <fullName evidence="1">Uncharacterized protein</fullName>
    </submittedName>
</protein>
<reference evidence="1" key="1">
    <citation type="journal article" date="2015" name="Nature">
        <title>Complex archaea that bridge the gap between prokaryotes and eukaryotes.</title>
        <authorList>
            <person name="Spang A."/>
            <person name="Saw J.H."/>
            <person name="Jorgensen S.L."/>
            <person name="Zaremba-Niedzwiedzka K."/>
            <person name="Martijn J."/>
            <person name="Lind A.E."/>
            <person name="van Eijk R."/>
            <person name="Schleper C."/>
            <person name="Guy L."/>
            <person name="Ettema T.J."/>
        </authorList>
    </citation>
    <scope>NUCLEOTIDE SEQUENCE</scope>
</reference>
<dbReference type="EMBL" id="LAZR01001695">
    <property type="protein sequence ID" value="KKN40603.1"/>
    <property type="molecule type" value="Genomic_DNA"/>
</dbReference>
<dbReference type="Gene3D" id="2.60.120.200">
    <property type="match status" value="1"/>
</dbReference>
<dbReference type="InterPro" id="IPR013320">
    <property type="entry name" value="ConA-like_dom_sf"/>
</dbReference>
<organism evidence="1">
    <name type="scientific">marine sediment metagenome</name>
    <dbReference type="NCBI Taxonomy" id="412755"/>
    <lineage>
        <taxon>unclassified sequences</taxon>
        <taxon>metagenomes</taxon>
        <taxon>ecological metagenomes</taxon>
    </lineage>
</organism>
<dbReference type="AlphaFoldDB" id="A0A0F9TGL4"/>
<comment type="caution">
    <text evidence="1">The sequence shown here is derived from an EMBL/GenBank/DDBJ whole genome shotgun (WGS) entry which is preliminary data.</text>
</comment>
<dbReference type="SUPFAM" id="SSF49899">
    <property type="entry name" value="Concanavalin A-like lectins/glucanases"/>
    <property type="match status" value="1"/>
</dbReference>
<accession>A0A0F9TGL4</accession>
<gene>
    <name evidence="1" type="ORF">LCGC14_0731640</name>
</gene>